<evidence type="ECO:0000313" key="7">
    <source>
        <dbReference type="EMBL" id="QMV84674.1"/>
    </source>
</evidence>
<proteinExistence type="predicted"/>
<feature type="transmembrane region" description="Helical" evidence="5">
    <location>
        <begin position="82"/>
        <end position="102"/>
    </location>
</feature>
<dbReference type="AlphaFoldDB" id="A0A7G5FDI3"/>
<dbReference type="InterPro" id="IPR009908">
    <property type="entry name" value="Methylamine_util_MauE"/>
</dbReference>
<dbReference type="GO" id="GO:0016020">
    <property type="term" value="C:membrane"/>
    <property type="evidence" value="ECO:0007669"/>
    <property type="project" value="UniProtKB-SubCell"/>
</dbReference>
<dbReference type="Proteomes" id="UP000515570">
    <property type="component" value="Chromosome"/>
</dbReference>
<dbReference type="Pfam" id="PF07291">
    <property type="entry name" value="MauE"/>
    <property type="match status" value="1"/>
</dbReference>
<reference evidence="7 8" key="1">
    <citation type="submission" date="2020-07" db="EMBL/GenBank/DDBJ databases">
        <title>non toxigenic Corynebacterium sp. nov from a clinical source.</title>
        <authorList>
            <person name="Bernier A.-M."/>
            <person name="Bernard K."/>
        </authorList>
    </citation>
    <scope>NUCLEOTIDE SEQUENCE [LARGE SCALE GENOMIC DNA]</scope>
    <source>
        <strain evidence="8">NML 93-0612</strain>
    </source>
</reference>
<evidence type="ECO:0000256" key="4">
    <source>
        <dbReference type="ARBA" id="ARBA00023136"/>
    </source>
</evidence>
<keyword evidence="3 5" id="KW-1133">Transmembrane helix</keyword>
<organism evidence="7 8">
    <name type="scientific">Corynebacterium hindlerae</name>
    <dbReference type="NCBI Taxonomy" id="699041"/>
    <lineage>
        <taxon>Bacteria</taxon>
        <taxon>Bacillati</taxon>
        <taxon>Actinomycetota</taxon>
        <taxon>Actinomycetes</taxon>
        <taxon>Mycobacteriales</taxon>
        <taxon>Corynebacteriaceae</taxon>
        <taxon>Corynebacterium</taxon>
    </lineage>
</organism>
<comment type="subcellular location">
    <subcellularLocation>
        <location evidence="1">Membrane</location>
        <topology evidence="1">Multi-pass membrane protein</topology>
    </subcellularLocation>
</comment>
<feature type="transmembrane region" description="Helical" evidence="5">
    <location>
        <begin position="49"/>
        <end position="75"/>
    </location>
</feature>
<sequence length="151" mass="16167">MSTNIRGRTVFTVLSIVARFGLALVWLVSGYQKMANPMGFRQSIQAYELFSPGLVEVIALTLPPVEIVLGLFLLCGLFLRPAAMVTAVIMVGFIAGISSAAIRGLEIDCGCFSSGSGESGSLGWAIARDVLFLAMAVWAVKFPFRKLALHP</sequence>
<feature type="transmembrane region" description="Helical" evidence="5">
    <location>
        <begin position="9"/>
        <end position="29"/>
    </location>
</feature>
<accession>A0A7G5FDI3</accession>
<protein>
    <submittedName>
        <fullName evidence="7">DoxX family membrane protein</fullName>
    </submittedName>
</protein>
<evidence type="ECO:0000259" key="6">
    <source>
        <dbReference type="Pfam" id="PF07291"/>
    </source>
</evidence>
<feature type="domain" description="Methylamine utilisation protein MauE" evidence="6">
    <location>
        <begin position="13"/>
        <end position="140"/>
    </location>
</feature>
<evidence type="ECO:0000256" key="2">
    <source>
        <dbReference type="ARBA" id="ARBA00022692"/>
    </source>
</evidence>
<keyword evidence="4 5" id="KW-0472">Membrane</keyword>
<evidence type="ECO:0000256" key="3">
    <source>
        <dbReference type="ARBA" id="ARBA00022989"/>
    </source>
</evidence>
<gene>
    <name evidence="7" type="ORF">HW450_10010</name>
</gene>
<evidence type="ECO:0000256" key="1">
    <source>
        <dbReference type="ARBA" id="ARBA00004141"/>
    </source>
</evidence>
<evidence type="ECO:0000256" key="5">
    <source>
        <dbReference type="SAM" id="Phobius"/>
    </source>
</evidence>
<name>A0A7G5FDI3_9CORY</name>
<dbReference type="GO" id="GO:0030416">
    <property type="term" value="P:methylamine metabolic process"/>
    <property type="evidence" value="ECO:0007669"/>
    <property type="project" value="InterPro"/>
</dbReference>
<keyword evidence="8" id="KW-1185">Reference proteome</keyword>
<keyword evidence="2 5" id="KW-0812">Transmembrane</keyword>
<dbReference type="EMBL" id="CP059833">
    <property type="protein sequence ID" value="QMV84674.1"/>
    <property type="molecule type" value="Genomic_DNA"/>
</dbReference>
<feature type="transmembrane region" description="Helical" evidence="5">
    <location>
        <begin position="122"/>
        <end position="140"/>
    </location>
</feature>
<evidence type="ECO:0000313" key="8">
    <source>
        <dbReference type="Proteomes" id="UP000515570"/>
    </source>
</evidence>